<keyword evidence="3" id="KW-1185">Reference proteome</keyword>
<feature type="transmembrane region" description="Helical" evidence="1">
    <location>
        <begin position="149"/>
        <end position="166"/>
    </location>
</feature>
<keyword evidence="1" id="KW-1133">Transmembrane helix</keyword>
<feature type="transmembrane region" description="Helical" evidence="1">
    <location>
        <begin position="373"/>
        <end position="396"/>
    </location>
</feature>
<feature type="transmembrane region" description="Helical" evidence="1">
    <location>
        <begin position="285"/>
        <end position="304"/>
    </location>
</feature>
<evidence type="ECO:0000256" key="1">
    <source>
        <dbReference type="SAM" id="Phobius"/>
    </source>
</evidence>
<dbReference type="STRING" id="1192034.CAP_5577"/>
<accession>A0A017T289</accession>
<name>A0A017T289_9BACT</name>
<feature type="transmembrane region" description="Helical" evidence="1">
    <location>
        <begin position="316"/>
        <end position="335"/>
    </location>
</feature>
<protein>
    <recommendedName>
        <fullName evidence="4">Glycosyltransferase RgtA/B/C/D-like domain-containing protein</fullName>
    </recommendedName>
</protein>
<gene>
    <name evidence="2" type="ORF">CAP_5577</name>
</gene>
<feature type="transmembrane region" description="Helical" evidence="1">
    <location>
        <begin position="178"/>
        <end position="206"/>
    </location>
</feature>
<keyword evidence="1" id="KW-0472">Membrane</keyword>
<feature type="transmembrane region" description="Helical" evidence="1">
    <location>
        <begin position="123"/>
        <end position="143"/>
    </location>
</feature>
<keyword evidence="1" id="KW-0812">Transmembrane</keyword>
<dbReference type="EMBL" id="ASRX01000047">
    <property type="protein sequence ID" value="EYF03384.1"/>
    <property type="molecule type" value="Genomic_DNA"/>
</dbReference>
<comment type="caution">
    <text evidence="2">The sequence shown here is derived from an EMBL/GenBank/DDBJ whole genome shotgun (WGS) entry which is preliminary data.</text>
</comment>
<dbReference type="eggNOG" id="ENOG5033TXD">
    <property type="taxonomic scope" value="Bacteria"/>
</dbReference>
<sequence>MLILVAGLILFFPAIRSRYLLDDYLHASILKGTFPVSRSPFDLYTFVAEQDRATLLDHGVLPWWTDPQIKIRFFRPLSSILIWADHRLLGGDPFPLHLHSLCWWAAAVLATRALFLRVLTARVATLATVIFALAPCHALPLAWLANREAFISLTFGLLALAAMLRFHEAGRAREVALAAGFSSLSLLGGEYAFSAAGYMLALAVLAREVPVKRRAVGLLSFGVPAAVYLTLRARLGYGTAGSGFYTDPFGAPLAYLRHAPRRAVTLLAEGWFSLDGETLDQKTPAWLLTLCFIPAAALLFVGMRRAFAGLDAARRASAWWLLGGSLLALVPVLAVQPSPRLLGASMVGTAAAVALVLDQAWFRTVEQPRLGELVGFVALALGFFHLVHAPVTSWLVGRFYQRSSARFEASAQAFAKGLDGDPEGETMVMRTAGGAFFLPFALPPEVVRPKRWNILAHTGHVLSLRRGPRTLELVVPEDQSIYPAGPGNLYRTEDTEAAREGTVAVAGMRITILKRGSEGPRVVRVEADRDLDAYTWGVEKKTRFDEIQPPAVGLGKPFDP</sequence>
<proteinExistence type="predicted"/>
<dbReference type="AlphaFoldDB" id="A0A017T289"/>
<feature type="transmembrane region" description="Helical" evidence="1">
    <location>
        <begin position="341"/>
        <end position="361"/>
    </location>
</feature>
<organism evidence="2 3">
    <name type="scientific">Chondromyces apiculatus DSM 436</name>
    <dbReference type="NCBI Taxonomy" id="1192034"/>
    <lineage>
        <taxon>Bacteria</taxon>
        <taxon>Pseudomonadati</taxon>
        <taxon>Myxococcota</taxon>
        <taxon>Polyangia</taxon>
        <taxon>Polyangiales</taxon>
        <taxon>Polyangiaceae</taxon>
        <taxon>Chondromyces</taxon>
    </lineage>
</organism>
<evidence type="ECO:0000313" key="3">
    <source>
        <dbReference type="Proteomes" id="UP000019678"/>
    </source>
</evidence>
<reference evidence="2 3" key="1">
    <citation type="submission" date="2013-05" db="EMBL/GenBank/DDBJ databases">
        <title>Genome assembly of Chondromyces apiculatus DSM 436.</title>
        <authorList>
            <person name="Sharma G."/>
            <person name="Khatri I."/>
            <person name="Kaur C."/>
            <person name="Mayilraj S."/>
            <person name="Subramanian S."/>
        </authorList>
    </citation>
    <scope>NUCLEOTIDE SEQUENCE [LARGE SCALE GENOMIC DNA]</scope>
    <source>
        <strain evidence="2 3">DSM 436</strain>
    </source>
</reference>
<evidence type="ECO:0008006" key="4">
    <source>
        <dbReference type="Google" id="ProtNLM"/>
    </source>
</evidence>
<dbReference type="Proteomes" id="UP000019678">
    <property type="component" value="Unassembled WGS sequence"/>
</dbReference>
<evidence type="ECO:0000313" key="2">
    <source>
        <dbReference type="EMBL" id="EYF03384.1"/>
    </source>
</evidence>